<protein>
    <recommendedName>
        <fullName evidence="13">SSD domain-containing protein</fullName>
    </recommendedName>
</protein>
<proteinExistence type="inferred from homology"/>
<dbReference type="Gene3D" id="1.20.1640.10">
    <property type="entry name" value="Multidrug efflux transporter AcrB transmembrane domain"/>
    <property type="match status" value="2"/>
</dbReference>
<dbReference type="GO" id="GO:0032934">
    <property type="term" value="F:sterol binding"/>
    <property type="evidence" value="ECO:0007669"/>
    <property type="project" value="TreeGrafter"/>
</dbReference>
<dbReference type="PANTHER" id="PTHR45727">
    <property type="entry name" value="NPC INTRACELLULAR CHOLESTEROL TRANSPORTER 1"/>
    <property type="match status" value="1"/>
</dbReference>
<feature type="transmembrane region" description="Helical" evidence="12">
    <location>
        <begin position="850"/>
        <end position="869"/>
    </location>
</feature>
<keyword evidence="10" id="KW-1015">Disulfide bond</keyword>
<dbReference type="Proteomes" id="UP000327013">
    <property type="component" value="Unassembled WGS sequence"/>
</dbReference>
<feature type="domain" description="SSD" evidence="13">
    <location>
        <begin position="726"/>
        <end position="900"/>
    </location>
</feature>
<feature type="transmembrane region" description="Helical" evidence="12">
    <location>
        <begin position="1365"/>
        <end position="1388"/>
    </location>
</feature>
<reference evidence="14 15" key="1">
    <citation type="submission" date="2019-06" db="EMBL/GenBank/DDBJ databases">
        <title>A chromosomal-level reference genome of Carpinus fangiana (Coryloideae, Betulaceae).</title>
        <authorList>
            <person name="Yang X."/>
            <person name="Wang Z."/>
            <person name="Zhang L."/>
            <person name="Hao G."/>
            <person name="Liu J."/>
            <person name="Yang Y."/>
        </authorList>
    </citation>
    <scope>NUCLEOTIDE SEQUENCE [LARGE SCALE GENOMIC DNA]</scope>
    <source>
        <strain evidence="14">Cfa_2016G</strain>
        <tissue evidence="14">Leaf</tissue>
    </source>
</reference>
<comment type="similarity">
    <text evidence="2">Belongs to the patched family.</text>
</comment>
<evidence type="ECO:0000259" key="13">
    <source>
        <dbReference type="PROSITE" id="PS50156"/>
    </source>
</evidence>
<keyword evidence="15" id="KW-1185">Reference proteome</keyword>
<keyword evidence="4 12" id="KW-0812">Transmembrane</keyword>
<evidence type="ECO:0000256" key="10">
    <source>
        <dbReference type="ARBA" id="ARBA00023157"/>
    </source>
</evidence>
<feature type="transmembrane region" description="Helical" evidence="12">
    <location>
        <begin position="490"/>
        <end position="509"/>
    </location>
</feature>
<feature type="transmembrane region" description="Helical" evidence="12">
    <location>
        <begin position="1232"/>
        <end position="1252"/>
    </location>
</feature>
<organism evidence="14 15">
    <name type="scientific">Carpinus fangiana</name>
    <dbReference type="NCBI Taxonomy" id="176857"/>
    <lineage>
        <taxon>Eukaryota</taxon>
        <taxon>Viridiplantae</taxon>
        <taxon>Streptophyta</taxon>
        <taxon>Embryophyta</taxon>
        <taxon>Tracheophyta</taxon>
        <taxon>Spermatophyta</taxon>
        <taxon>Magnoliopsida</taxon>
        <taxon>eudicotyledons</taxon>
        <taxon>Gunneridae</taxon>
        <taxon>Pentapetalae</taxon>
        <taxon>rosids</taxon>
        <taxon>fabids</taxon>
        <taxon>Fagales</taxon>
        <taxon>Betulaceae</taxon>
        <taxon>Carpinus</taxon>
    </lineage>
</organism>
<keyword evidence="8" id="KW-0443">Lipid metabolism</keyword>
<feature type="transmembrane region" description="Helical" evidence="12">
    <location>
        <begin position="1205"/>
        <end position="1225"/>
    </location>
</feature>
<evidence type="ECO:0000256" key="6">
    <source>
        <dbReference type="ARBA" id="ARBA00022989"/>
    </source>
</evidence>
<dbReference type="PROSITE" id="PS50156">
    <property type="entry name" value="SSD"/>
    <property type="match status" value="1"/>
</dbReference>
<accession>A0A5N6KUE0</accession>
<evidence type="ECO:0000256" key="4">
    <source>
        <dbReference type="ARBA" id="ARBA00022692"/>
    </source>
</evidence>
<keyword evidence="7" id="KW-0445">Lipid transport</keyword>
<keyword evidence="5" id="KW-0732">Signal</keyword>
<evidence type="ECO:0000313" key="14">
    <source>
        <dbReference type="EMBL" id="KAB8345943.1"/>
    </source>
</evidence>
<keyword evidence="11" id="KW-0325">Glycoprotein</keyword>
<feature type="transmembrane region" description="Helical" evidence="12">
    <location>
        <begin position="401"/>
        <end position="426"/>
    </location>
</feature>
<evidence type="ECO:0000256" key="12">
    <source>
        <dbReference type="SAM" id="Phobius"/>
    </source>
</evidence>
<sequence>MAEHGGGHARKRSLAAAAFGRPVYSIDMYSTLLIDHLSPKNLLISVIRSGICRSAYPIPAHPPRAWFHDVGKLGVQADVLIASLSLPPSPGRLASRTASPALEDFLELRGIYVAAMKFRGSLAVSLVLAGSWQVVAAEPEHGLTTIHEKGRCAMRGQCGSAQLFWKEVPCADNGKAEEPESDLRQKLVDICGDKWSDGPICCDDAQVSLAPDFVCFNIDYNKQVDALEENLKTVNKLISSCPACRENFYNLFCTFTCSPDQSTFVNVTDTKEKDDKALVLEVDNLWSEEYSAGFYDSCKSVKFGPTNTPAMNFIGGGAKNYSDFLKFLGTKKFLGSPFQINFPVTEGGGFPGMDAAGGEAIPCNTTDKDFRCTCVDCNSACTELPEVSSALYCHVGAWPCLSFSVVLVYSILVFIMVAAVTAHVAYRKHTQSCNDRLRLLQDSAPSDDEDDDDEIIYNARTPTRAVPQHYALNAWCDKLFSRLARTASRFPALTIGSNLVIVGLLSLGWTRFSIERDPVRLWVSPDSAAAEEKLFFDSNFGPFFRAEQAFLVNDTNPTGPGPVLSYDTLHWWFGVEDQVKRLKAEGTEVTLNDICYKPTGESCVIQSVSGYFQNEGLDRNSWQDKLLDCTSDPASCLPDFGLPLDPKLILGGQNSSYLDSSALVVTWVVSNDEEGTVQFTNAASWEKSMNTLLRSVQDEAHDRGLRVSFNTEISLEQELNKSTNTDAKIVVISYIIMFIYASLALGSTTLTVRSILRNPSTILVQSKFSLGVVGILIVLLSVSASVGLFSALGVKVTLIIAEVIPFLVLAVGVDNIFLIVHEFERVNATRPELPIEDRLAKALGRMGPSILLSASMETVAFALGAFVSMPAVRNFAAYAAGAVVINALLQVSMFVSVLALNQRRVEAGRADCVPCVRVKQPISLDDNPVHNAQDEDSLQRFIRRTYAPALLGRKAKVAILTAFLGLFTIGLALLPTVELGLDQRIAIPNDSYLIEYFNDLYDYFESGPPVYFVTRELNVTKRGHQEQLCGRFAACDEFSLSTIIEQESKRPEVSFLATAAASWVDDFFLWLNPEFDTCCVDGRQACFEDRKPPWNAPLLRGMPEGKEYMYYLQRWLKAPTNVDCPLGGSAPYSNAVVFDNVTNTILASHFRSAHLPLRSQDDFIQSYAAARRIATEIEESNPGLSVFPYSKHYIFFDQYSTIVRVTLALVGSAIAACFIISSLLLGSIRTGLVIAVTVTMTVVDIGGAMAIAGVSLNAVTLVNLVICVGIAVEFCAHIARAFQFPSASLLDQSGAVSSRYFSLNKATDNRAAISSAFVGMDARAWAAMSQVGGSVFSGITITKLLGVCVLAFTRSKIFEIYYFRVWLALVLLAASHALVLLPVLLSWLGGPKGEYS</sequence>
<evidence type="ECO:0000256" key="5">
    <source>
        <dbReference type="ARBA" id="ARBA00022729"/>
    </source>
</evidence>
<dbReference type="EMBL" id="VIBQ01000013">
    <property type="protein sequence ID" value="KAB8345943.1"/>
    <property type="molecule type" value="Genomic_DNA"/>
</dbReference>
<dbReference type="GO" id="GO:0016020">
    <property type="term" value="C:membrane"/>
    <property type="evidence" value="ECO:0007669"/>
    <property type="project" value="TreeGrafter"/>
</dbReference>
<dbReference type="Pfam" id="PF12349">
    <property type="entry name" value="Sterol-sensing"/>
    <property type="match status" value="1"/>
</dbReference>
<evidence type="ECO:0000256" key="7">
    <source>
        <dbReference type="ARBA" id="ARBA00023055"/>
    </source>
</evidence>
<evidence type="ECO:0000256" key="11">
    <source>
        <dbReference type="ARBA" id="ARBA00023180"/>
    </source>
</evidence>
<dbReference type="PANTHER" id="PTHR45727:SF2">
    <property type="entry name" value="NPC INTRACELLULAR CHOLESTEROL TRANSPORTER 1"/>
    <property type="match status" value="1"/>
</dbReference>
<feature type="transmembrane region" description="Helical" evidence="12">
    <location>
        <begin position="798"/>
        <end position="820"/>
    </location>
</feature>
<evidence type="ECO:0000256" key="2">
    <source>
        <dbReference type="ARBA" id="ARBA00005585"/>
    </source>
</evidence>
<keyword evidence="6 12" id="KW-1133">Transmembrane helix</keyword>
<feature type="transmembrane region" description="Helical" evidence="12">
    <location>
        <begin position="731"/>
        <end position="756"/>
    </location>
</feature>
<evidence type="ECO:0000313" key="15">
    <source>
        <dbReference type="Proteomes" id="UP000327013"/>
    </source>
</evidence>
<dbReference type="InterPro" id="IPR053956">
    <property type="entry name" value="NPC1_MLD"/>
</dbReference>
<dbReference type="GO" id="GO:0015918">
    <property type="term" value="P:sterol transport"/>
    <property type="evidence" value="ECO:0007669"/>
    <property type="project" value="UniProtKB-ARBA"/>
</dbReference>
<dbReference type="SUPFAM" id="SSF82866">
    <property type="entry name" value="Multidrug efflux transporter AcrB transmembrane domain"/>
    <property type="match status" value="2"/>
</dbReference>
<name>A0A5N6KUE0_9ROSI</name>
<gene>
    <name evidence="14" type="ORF">FH972_022995</name>
</gene>
<dbReference type="InterPro" id="IPR032190">
    <property type="entry name" value="NPC1_N"/>
</dbReference>
<evidence type="ECO:0000256" key="1">
    <source>
        <dbReference type="ARBA" id="ARBA00004127"/>
    </source>
</evidence>
<dbReference type="FunFam" id="1.20.1640.10:FF:000008">
    <property type="entry name" value="NPC intracellular cholesterol transporter 1"/>
    <property type="match status" value="1"/>
</dbReference>
<feature type="transmembrane region" description="Helical" evidence="12">
    <location>
        <begin position="1334"/>
        <end position="1353"/>
    </location>
</feature>
<dbReference type="GO" id="GO:0012505">
    <property type="term" value="C:endomembrane system"/>
    <property type="evidence" value="ECO:0007669"/>
    <property type="project" value="UniProtKB-SubCell"/>
</dbReference>
<comment type="subcellular location">
    <subcellularLocation>
        <location evidence="1">Endomembrane system</location>
        <topology evidence="1">Multi-pass membrane protein</topology>
    </subcellularLocation>
</comment>
<evidence type="ECO:0000256" key="9">
    <source>
        <dbReference type="ARBA" id="ARBA00023136"/>
    </source>
</evidence>
<feature type="transmembrane region" description="Helical" evidence="12">
    <location>
        <begin position="768"/>
        <end position="792"/>
    </location>
</feature>
<keyword evidence="9 12" id="KW-0472">Membrane</keyword>
<feature type="transmembrane region" description="Helical" evidence="12">
    <location>
        <begin position="875"/>
        <end position="900"/>
    </location>
</feature>
<dbReference type="InterPro" id="IPR000731">
    <property type="entry name" value="SSD"/>
</dbReference>
<comment type="caution">
    <text evidence="14">The sequence shown here is derived from an EMBL/GenBank/DDBJ whole genome shotgun (WGS) entry which is preliminary data.</text>
</comment>
<evidence type="ECO:0000256" key="3">
    <source>
        <dbReference type="ARBA" id="ARBA00022448"/>
    </source>
</evidence>
<dbReference type="Pfam" id="PF16414">
    <property type="entry name" value="NPC1_N"/>
    <property type="match status" value="1"/>
</dbReference>
<evidence type="ECO:0000256" key="8">
    <source>
        <dbReference type="ARBA" id="ARBA00023098"/>
    </source>
</evidence>
<dbReference type="GO" id="GO:0006629">
    <property type="term" value="P:lipid metabolic process"/>
    <property type="evidence" value="ECO:0007669"/>
    <property type="project" value="UniProtKB-KW"/>
</dbReference>
<feature type="transmembrane region" description="Helical" evidence="12">
    <location>
        <begin position="957"/>
        <end position="977"/>
    </location>
</feature>
<dbReference type="InterPro" id="IPR053958">
    <property type="entry name" value="HMGCR/SNAP/NPC1-like_SSD"/>
</dbReference>
<keyword evidence="3" id="KW-0813">Transport</keyword>
<dbReference type="Pfam" id="PF22314">
    <property type="entry name" value="NPC1_MLD"/>
    <property type="match status" value="1"/>
</dbReference>
<dbReference type="OrthoDB" id="6510177at2759"/>